<reference evidence="2 3" key="1">
    <citation type="journal article" date="2013" name="Arch. Virol.">
        <title>Complete genome sequence of invertebrate iridovirus IIV-25 isolated from a blackfly larva.</title>
        <authorList>
            <person name="Piegu B."/>
            <person name="Guizard S."/>
            <person name="Spears T."/>
            <person name="Cruaud C."/>
            <person name="Couloux A."/>
            <person name="Bideshi D.K."/>
            <person name="Federici B.A."/>
            <person name="Bigot Y."/>
        </authorList>
    </citation>
    <scope>NUCLEOTIDE SEQUENCE [LARGE SCALE GENOMIC DNA]</scope>
</reference>
<dbReference type="OrthoDB" id="39995at10239"/>
<evidence type="ECO:0000313" key="3">
    <source>
        <dbReference type="Proteomes" id="UP000097612"/>
    </source>
</evidence>
<keyword evidence="3" id="KW-1185">Reference proteome</keyword>
<keyword evidence="1" id="KW-0472">Membrane</keyword>
<dbReference type="RefSeq" id="YP_009010683.1">
    <property type="nucleotide sequence ID" value="NC_023613.1"/>
</dbReference>
<dbReference type="KEGG" id="vg:18501522"/>
<protein>
    <submittedName>
        <fullName evidence="2">Uncharacterized protein</fullName>
    </submittedName>
</protein>
<evidence type="ECO:0000313" key="2">
    <source>
        <dbReference type="EMBL" id="CCV02168.1"/>
    </source>
</evidence>
<gene>
    <name evidence="2" type="primary">150L</name>
    <name evidence="2" type="ORF">IIV25_150L</name>
</gene>
<evidence type="ECO:0000256" key="1">
    <source>
        <dbReference type="SAM" id="Phobius"/>
    </source>
</evidence>
<dbReference type="EMBL" id="HF920635">
    <property type="protein sequence ID" value="CCV02168.1"/>
    <property type="molecule type" value="Genomic_DNA"/>
</dbReference>
<dbReference type="Proteomes" id="UP000097612">
    <property type="component" value="Segment"/>
</dbReference>
<proteinExistence type="predicted"/>
<keyword evidence="1" id="KW-1133">Transmembrane helix</keyword>
<accession>W8W1M4</accession>
<dbReference type="GeneID" id="18501522"/>
<name>W8W1M4_9VIRU</name>
<feature type="transmembrane region" description="Helical" evidence="1">
    <location>
        <begin position="12"/>
        <end position="28"/>
    </location>
</feature>
<sequence length="62" mass="7441">MKDVRLEMPWWYLIIIVLIPVAVVLIIQQRQWCKECKMGVCKVHLHPQRSVTLHSPPHPCWR</sequence>
<keyword evidence="1" id="KW-0812">Transmembrane</keyword>
<organism evidence="2 3">
    <name type="scientific">Invertebrate iridovirus 25</name>
    <dbReference type="NCBI Taxonomy" id="1301280"/>
    <lineage>
        <taxon>Viruses</taxon>
        <taxon>Varidnaviria</taxon>
        <taxon>Bamfordvirae</taxon>
        <taxon>Nucleocytoviricota</taxon>
        <taxon>Megaviricetes</taxon>
        <taxon>Pimascovirales</taxon>
        <taxon>Pimascovirales incertae sedis</taxon>
        <taxon>Iridoviridae</taxon>
        <taxon>Betairidovirinae</taxon>
        <taxon>Chloriridovirus</taxon>
        <taxon>Chloriridovirus simulium2</taxon>
    </lineage>
</organism>